<organism evidence="1 2">
    <name type="scientific">Salinimonas profundi</name>
    <dbReference type="NCBI Taxonomy" id="2729140"/>
    <lineage>
        <taxon>Bacteria</taxon>
        <taxon>Pseudomonadati</taxon>
        <taxon>Pseudomonadota</taxon>
        <taxon>Gammaproteobacteria</taxon>
        <taxon>Alteromonadales</taxon>
        <taxon>Alteromonadaceae</taxon>
        <taxon>Alteromonas/Salinimonas group</taxon>
        <taxon>Salinimonas</taxon>
    </lineage>
</organism>
<proteinExistence type="predicted"/>
<comment type="caution">
    <text evidence="1">The sequence shown here is derived from an EMBL/GenBank/DDBJ whole genome shotgun (WGS) entry which is preliminary data.</text>
</comment>
<evidence type="ECO:0000313" key="2">
    <source>
        <dbReference type="Proteomes" id="UP000624419"/>
    </source>
</evidence>
<dbReference type="EMBL" id="JABBXD010000004">
    <property type="protein sequence ID" value="MBD3586011.1"/>
    <property type="molecule type" value="Genomic_DNA"/>
</dbReference>
<dbReference type="Proteomes" id="UP000624419">
    <property type="component" value="Unassembled WGS sequence"/>
</dbReference>
<gene>
    <name evidence="1" type="ORF">HHX48_09705</name>
</gene>
<sequence length="345" mass="39514">MFKDFLIRPKSYDDESHDGFLHRVASENHCTFQDALHVIFSEPGSCKTGQEGGDEAFDPIAFEFGKKLFNKHVWKKDFPKLFDLLTQKFCVKCLKERHYVRAIWDFRQYTSCHLHGVALINRCDNCHGSIDTASVINKHCRKCQSLLMDVTIEKSGNTRFAHEVNEVFNSTDKSMQEKLTILNSRIEQLHPYLRLVSDGSIKSLNDIRKADLARFSELQDVALALMDEPQEGSERLAKQISEKFSKSHPSVVFNPYREVINDSTAFQFAGVMKASLTSGHFEDAQNFISIDMISRLWQVDIDELTQAIDTVLPEIRQGQKRIKLGDFANNADSILKLCREANRDD</sequence>
<dbReference type="RefSeq" id="WP_191024584.1">
    <property type="nucleotide sequence ID" value="NZ_JABBXD010000004.1"/>
</dbReference>
<name>A0ABR8LLS0_9ALTE</name>
<evidence type="ECO:0000313" key="1">
    <source>
        <dbReference type="EMBL" id="MBD3586011.1"/>
    </source>
</evidence>
<reference evidence="1 2" key="1">
    <citation type="submission" date="2020-04" db="EMBL/GenBank/DDBJ databases">
        <title>Salinimonas sp. HHU 13199.</title>
        <authorList>
            <person name="Cui X."/>
            <person name="Zhang D."/>
        </authorList>
    </citation>
    <scope>NUCLEOTIDE SEQUENCE [LARGE SCALE GENOMIC DNA]</scope>
    <source>
        <strain evidence="1 2">HHU 13199</strain>
    </source>
</reference>
<protein>
    <submittedName>
        <fullName evidence="1">Uncharacterized protein</fullName>
    </submittedName>
</protein>
<keyword evidence="2" id="KW-1185">Reference proteome</keyword>
<accession>A0ABR8LLS0</accession>